<dbReference type="InterPro" id="IPR003593">
    <property type="entry name" value="AAA+_ATPase"/>
</dbReference>
<dbReference type="InterPro" id="IPR035965">
    <property type="entry name" value="PAS-like_dom_sf"/>
</dbReference>
<dbReference type="GO" id="GO:0006355">
    <property type="term" value="P:regulation of DNA-templated transcription"/>
    <property type="evidence" value="ECO:0007669"/>
    <property type="project" value="InterPro"/>
</dbReference>
<dbReference type="Gene3D" id="3.40.50.300">
    <property type="entry name" value="P-loop containing nucleotide triphosphate hydrolases"/>
    <property type="match status" value="1"/>
</dbReference>
<dbReference type="InterPro" id="IPR058031">
    <property type="entry name" value="AAA_lid_NorR"/>
</dbReference>
<dbReference type="Gene3D" id="1.10.10.60">
    <property type="entry name" value="Homeodomain-like"/>
    <property type="match status" value="1"/>
</dbReference>
<dbReference type="PANTHER" id="PTHR32071">
    <property type="entry name" value="TRANSCRIPTIONAL REGULATORY PROTEIN"/>
    <property type="match status" value="1"/>
</dbReference>
<dbReference type="InterPro" id="IPR009057">
    <property type="entry name" value="Homeodomain-like_sf"/>
</dbReference>
<dbReference type="Gene3D" id="1.10.8.60">
    <property type="match status" value="1"/>
</dbReference>
<accession>A0A1M6TH93</accession>
<dbReference type="Pfam" id="PF25601">
    <property type="entry name" value="AAA_lid_14"/>
    <property type="match status" value="1"/>
</dbReference>
<dbReference type="Proteomes" id="UP000183975">
    <property type="component" value="Unassembled WGS sequence"/>
</dbReference>
<feature type="domain" description="PAS" evidence="10">
    <location>
        <begin position="10"/>
        <end position="54"/>
    </location>
</feature>
<evidence type="ECO:0000313" key="11">
    <source>
        <dbReference type="EMBL" id="SHK56284.1"/>
    </source>
</evidence>
<keyword evidence="4" id="KW-0805">Transcription regulation</keyword>
<dbReference type="SUPFAM" id="SSF46689">
    <property type="entry name" value="Homeodomain-like"/>
    <property type="match status" value="1"/>
</dbReference>
<dbReference type="OrthoDB" id="9764280at2"/>
<evidence type="ECO:0000256" key="6">
    <source>
        <dbReference type="ARBA" id="ARBA00023163"/>
    </source>
</evidence>
<feature type="domain" description="Sigma-54 factor interaction" evidence="9">
    <location>
        <begin position="143"/>
        <end position="372"/>
    </location>
</feature>
<evidence type="ECO:0000256" key="4">
    <source>
        <dbReference type="ARBA" id="ARBA00023015"/>
    </source>
</evidence>
<dbReference type="PROSITE" id="PS00688">
    <property type="entry name" value="SIGMA54_INTERACT_3"/>
    <property type="match status" value="1"/>
</dbReference>
<dbReference type="SUPFAM" id="SSF52540">
    <property type="entry name" value="P-loop containing nucleoside triphosphate hydrolases"/>
    <property type="match status" value="1"/>
</dbReference>
<dbReference type="AlphaFoldDB" id="A0A1M6TH93"/>
<proteinExistence type="predicted"/>
<evidence type="ECO:0000256" key="7">
    <source>
        <dbReference type="ARBA" id="ARBA00029500"/>
    </source>
</evidence>
<dbReference type="FunFam" id="3.40.50.300:FF:000006">
    <property type="entry name" value="DNA-binding transcriptional regulator NtrC"/>
    <property type="match status" value="1"/>
</dbReference>
<keyword evidence="1" id="KW-0547">Nucleotide-binding</keyword>
<keyword evidence="3" id="KW-0067">ATP-binding</keyword>
<name>A0A1M6TH93_9FIRM</name>
<dbReference type="Gene3D" id="3.30.450.20">
    <property type="entry name" value="PAS domain"/>
    <property type="match status" value="1"/>
</dbReference>
<dbReference type="SMART" id="SM00382">
    <property type="entry name" value="AAA"/>
    <property type="match status" value="1"/>
</dbReference>
<keyword evidence="6" id="KW-0804">Transcription</keyword>
<dbReference type="EMBL" id="FRAH01000033">
    <property type="protein sequence ID" value="SHK56284.1"/>
    <property type="molecule type" value="Genomic_DNA"/>
</dbReference>
<feature type="coiled-coil region" evidence="8">
    <location>
        <begin position="399"/>
        <end position="426"/>
    </location>
</feature>
<dbReference type="PROSITE" id="PS50112">
    <property type="entry name" value="PAS"/>
    <property type="match status" value="1"/>
</dbReference>
<gene>
    <name evidence="11" type="ORF">SAMN02745138_01949</name>
</gene>
<dbReference type="InterPro" id="IPR025943">
    <property type="entry name" value="Sigma_54_int_dom_ATP-bd_2"/>
</dbReference>
<protein>
    <recommendedName>
        <fullName evidence="7">HTH-type transcriptional regulatory protein TyrR</fullName>
    </recommendedName>
</protein>
<evidence type="ECO:0000259" key="10">
    <source>
        <dbReference type="PROSITE" id="PS50112"/>
    </source>
</evidence>
<dbReference type="GO" id="GO:0005524">
    <property type="term" value="F:ATP binding"/>
    <property type="evidence" value="ECO:0007669"/>
    <property type="project" value="UniProtKB-KW"/>
</dbReference>
<dbReference type="InterPro" id="IPR027417">
    <property type="entry name" value="P-loop_NTPase"/>
</dbReference>
<dbReference type="NCBIfam" id="TIGR00229">
    <property type="entry name" value="sensory_box"/>
    <property type="match status" value="1"/>
</dbReference>
<evidence type="ECO:0000256" key="8">
    <source>
        <dbReference type="SAM" id="Coils"/>
    </source>
</evidence>
<dbReference type="PROSITE" id="PS00676">
    <property type="entry name" value="SIGMA54_INTERACT_2"/>
    <property type="match status" value="1"/>
</dbReference>
<dbReference type="InterPro" id="IPR030828">
    <property type="entry name" value="HTH_TyrR"/>
</dbReference>
<dbReference type="InterPro" id="IPR002078">
    <property type="entry name" value="Sigma_54_int"/>
</dbReference>
<evidence type="ECO:0000256" key="2">
    <source>
        <dbReference type="ARBA" id="ARBA00022797"/>
    </source>
</evidence>
<dbReference type="PROSITE" id="PS50045">
    <property type="entry name" value="SIGMA54_INTERACT_4"/>
    <property type="match status" value="1"/>
</dbReference>
<evidence type="ECO:0000256" key="1">
    <source>
        <dbReference type="ARBA" id="ARBA00022741"/>
    </source>
</evidence>
<evidence type="ECO:0000256" key="5">
    <source>
        <dbReference type="ARBA" id="ARBA00023125"/>
    </source>
</evidence>
<dbReference type="CDD" id="cd00009">
    <property type="entry name" value="AAA"/>
    <property type="match status" value="1"/>
</dbReference>
<keyword evidence="12" id="KW-1185">Reference proteome</keyword>
<keyword evidence="2" id="KW-0058">Aromatic hydrocarbons catabolism</keyword>
<dbReference type="RefSeq" id="WP_072851342.1">
    <property type="nucleotide sequence ID" value="NZ_FRAH01000033.1"/>
</dbReference>
<dbReference type="Pfam" id="PF00158">
    <property type="entry name" value="Sigma54_activat"/>
    <property type="match status" value="1"/>
</dbReference>
<keyword evidence="8" id="KW-0175">Coiled coil</keyword>
<dbReference type="InterPro" id="IPR000014">
    <property type="entry name" value="PAS"/>
</dbReference>
<dbReference type="Pfam" id="PF18024">
    <property type="entry name" value="HTH_50"/>
    <property type="match status" value="1"/>
</dbReference>
<organism evidence="11 12">
    <name type="scientific">Anaerotignum lactatifermentans DSM 14214</name>
    <dbReference type="NCBI Taxonomy" id="1121323"/>
    <lineage>
        <taxon>Bacteria</taxon>
        <taxon>Bacillati</taxon>
        <taxon>Bacillota</taxon>
        <taxon>Clostridia</taxon>
        <taxon>Lachnospirales</taxon>
        <taxon>Anaerotignaceae</taxon>
        <taxon>Anaerotignum</taxon>
    </lineage>
</organism>
<keyword evidence="5" id="KW-0238">DNA-binding</keyword>
<dbReference type="InterPro" id="IPR025944">
    <property type="entry name" value="Sigma_54_int_dom_CS"/>
</dbReference>
<evidence type="ECO:0000313" key="12">
    <source>
        <dbReference type="Proteomes" id="UP000183975"/>
    </source>
</evidence>
<sequence>MKKQNQYPVATEDLWQIIENLHDEIMVYDNDYHLVFVNKAAERHYGKTAEELIGTHFSQLDETYWGNSTLPEVYEKKKMVAKRQITNLGLDIITISVPIFDEQGSIKYVAQNVNDIYNYNKMGKAEEAFLEITDGTEPREESFLYASENMKSVMETIEKIKNVKNPCLILGETGTGKTFLAKYMHQQSIRKHKPFVAVNCACMNPNLIESELFGYKKGAFSGANTAGKKGIVEIADGGTLFLDEISEIPYDLQGKLLHFIQDQEFMALGSEKKQKVDVKIIAATNRNLADMVKAKTFREDLYYRLNVFEVSIPPLRERKNDIEVLIRHYLEKYNECHFRNHTLSEDAMEILLRYKWPGNVRELSHVMEKVVVLTNGKEIKAENLPKMIFDIGENKYEEKQDITSEKKSLREALEDVERKMVQEAYQKYQNSVKVAQALGVSQPTAYRLIKKYIP</sequence>
<dbReference type="GO" id="GO:0003677">
    <property type="term" value="F:DNA binding"/>
    <property type="evidence" value="ECO:0007669"/>
    <property type="project" value="UniProtKB-KW"/>
</dbReference>
<dbReference type="SUPFAM" id="SSF55785">
    <property type="entry name" value="PYP-like sensor domain (PAS domain)"/>
    <property type="match status" value="1"/>
</dbReference>
<reference evidence="11 12" key="1">
    <citation type="submission" date="2016-11" db="EMBL/GenBank/DDBJ databases">
        <authorList>
            <person name="Jaros S."/>
            <person name="Januszkiewicz K."/>
            <person name="Wedrychowicz H."/>
        </authorList>
    </citation>
    <scope>NUCLEOTIDE SEQUENCE [LARGE SCALE GENOMIC DNA]</scope>
    <source>
        <strain evidence="11 12">DSM 14214</strain>
    </source>
</reference>
<evidence type="ECO:0000256" key="3">
    <source>
        <dbReference type="ARBA" id="ARBA00022840"/>
    </source>
</evidence>
<dbReference type="CDD" id="cd00130">
    <property type="entry name" value="PAS"/>
    <property type="match status" value="1"/>
</dbReference>
<evidence type="ECO:0000259" key="9">
    <source>
        <dbReference type="PROSITE" id="PS50045"/>
    </source>
</evidence>